<dbReference type="InterPro" id="IPR019853">
    <property type="entry name" value="GldB-like"/>
</dbReference>
<dbReference type="Pfam" id="PF25594">
    <property type="entry name" value="GldB_lipo"/>
    <property type="match status" value="1"/>
</dbReference>
<dbReference type="EMBL" id="JBDKWZ010000007">
    <property type="protein sequence ID" value="MEN7549127.1"/>
    <property type="molecule type" value="Genomic_DNA"/>
</dbReference>
<dbReference type="AlphaFoldDB" id="A0AAW9S6J0"/>
<protein>
    <submittedName>
        <fullName evidence="1">DUF2268 domain-containing putative Zn-dependent protease</fullName>
    </submittedName>
</protein>
<dbReference type="GO" id="GO:0006508">
    <property type="term" value="P:proteolysis"/>
    <property type="evidence" value="ECO:0007669"/>
    <property type="project" value="UniProtKB-KW"/>
</dbReference>
<accession>A0AAW9S6J0</accession>
<reference evidence="1 2" key="1">
    <citation type="submission" date="2024-04" db="EMBL/GenBank/DDBJ databases">
        <title>Novel genus in family Flammeovirgaceae.</title>
        <authorList>
            <person name="Nguyen T.H."/>
            <person name="Vuong T.Q."/>
            <person name="Le H."/>
            <person name="Kim S.-G."/>
        </authorList>
    </citation>
    <scope>NUCLEOTIDE SEQUENCE [LARGE SCALE GENOMIC DNA]</scope>
    <source>
        <strain evidence="1 2">JCM 23209</strain>
    </source>
</reference>
<name>A0AAW9S6J0_9BACT</name>
<evidence type="ECO:0000313" key="1">
    <source>
        <dbReference type="EMBL" id="MEN7549127.1"/>
    </source>
</evidence>
<keyword evidence="1" id="KW-0378">Hydrolase</keyword>
<keyword evidence="2" id="KW-1185">Reference proteome</keyword>
<evidence type="ECO:0000313" key="2">
    <source>
        <dbReference type="Proteomes" id="UP001403385"/>
    </source>
</evidence>
<proteinExistence type="predicted"/>
<organism evidence="1 2">
    <name type="scientific">Rapidithrix thailandica</name>
    <dbReference type="NCBI Taxonomy" id="413964"/>
    <lineage>
        <taxon>Bacteria</taxon>
        <taxon>Pseudomonadati</taxon>
        <taxon>Bacteroidota</taxon>
        <taxon>Cytophagia</taxon>
        <taxon>Cytophagales</taxon>
        <taxon>Flammeovirgaceae</taxon>
        <taxon>Rapidithrix</taxon>
    </lineage>
</organism>
<dbReference type="GO" id="GO:0008233">
    <property type="term" value="F:peptidase activity"/>
    <property type="evidence" value="ECO:0007669"/>
    <property type="project" value="UniProtKB-KW"/>
</dbReference>
<gene>
    <name evidence="1" type="ORF">AAG747_14485</name>
</gene>
<keyword evidence="1" id="KW-0645">Protease</keyword>
<dbReference type="RefSeq" id="WP_346821897.1">
    <property type="nucleotide sequence ID" value="NZ_JBDKWZ010000007.1"/>
</dbReference>
<dbReference type="Proteomes" id="UP001403385">
    <property type="component" value="Unassembled WGS sequence"/>
</dbReference>
<sequence>MSRIILMKYVGWVLLLTGIQPSLMGQEVIQAVTIADSKYHSQHYAEAGMFYVRVFEQEKYENPLFYIKAAQCYALDQNLDSAFYCLHKGGKAGFRDLDYLHQNEDFEALKEHRKWKKVLKLVEDNRTAYHDPEKAKVITSDIQRFWKCFDKIDERNSRDIFEKEYLNPGSLGLKEFFRTRVLSLQGFLFKVKSRKTYFSDIREATKSIKKIDPEIKRSFQRLHKLYPEAVFPDIYLVIGSMTARSTPTSVGLLVGVELYSKTDSTSTEELNAREKAISRTVDKLPALIAHDLVHYQQSYEEAPTLLAACIREGVAEFISVLITGQNAHDELYQYGKAHEKEIWDTFYREMYGKSYQKWLFNESTVEDKPVNLGFWIGYKICESYYAKAPDKQKAIQEMLHIRDFQAFFDQSGYGHWAMNSQAE</sequence>
<comment type="caution">
    <text evidence="1">The sequence shown here is derived from an EMBL/GenBank/DDBJ whole genome shotgun (WGS) entry which is preliminary data.</text>
</comment>